<accession>A0A849C3Q1</accession>
<dbReference type="Proteomes" id="UP000586827">
    <property type="component" value="Unassembled WGS sequence"/>
</dbReference>
<organism evidence="1 2">
    <name type="scientific">Nocardia uniformis</name>
    <dbReference type="NCBI Taxonomy" id="53432"/>
    <lineage>
        <taxon>Bacteria</taxon>
        <taxon>Bacillati</taxon>
        <taxon>Actinomycetota</taxon>
        <taxon>Actinomycetes</taxon>
        <taxon>Mycobacteriales</taxon>
        <taxon>Nocardiaceae</taxon>
        <taxon>Nocardia</taxon>
    </lineage>
</organism>
<reference evidence="1 2" key="1">
    <citation type="submission" date="2020-05" db="EMBL/GenBank/DDBJ databases">
        <title>MicrobeNet Type strains.</title>
        <authorList>
            <person name="Nicholson A.C."/>
        </authorList>
    </citation>
    <scope>NUCLEOTIDE SEQUENCE [LARGE SCALE GENOMIC DNA]</scope>
    <source>
        <strain evidence="1 2">JCM 3224</strain>
    </source>
</reference>
<proteinExistence type="predicted"/>
<protein>
    <submittedName>
        <fullName evidence="1">Uncharacterized protein</fullName>
    </submittedName>
</protein>
<comment type="caution">
    <text evidence="1">The sequence shown here is derived from an EMBL/GenBank/DDBJ whole genome shotgun (WGS) entry which is preliminary data.</text>
</comment>
<dbReference type="AlphaFoldDB" id="A0A849C3Q1"/>
<sequence>MFLKFLGKCGSQVNDCPSLYATEQGYLVQGWVTDRADTVEIPHLLLGFLEPRTFLDSALRDTGRGTFLVCGRPITDAETLGKLELAEDEAVIEVPKCERTFYGAAAARRLVGAVPAVSQ</sequence>
<evidence type="ECO:0000313" key="1">
    <source>
        <dbReference type="EMBL" id="NNH73343.1"/>
    </source>
</evidence>
<name>A0A849C3Q1_9NOCA</name>
<keyword evidence="2" id="KW-1185">Reference proteome</keyword>
<dbReference type="EMBL" id="JABELX010000010">
    <property type="protein sequence ID" value="NNH73343.1"/>
    <property type="molecule type" value="Genomic_DNA"/>
</dbReference>
<evidence type="ECO:0000313" key="2">
    <source>
        <dbReference type="Proteomes" id="UP000586827"/>
    </source>
</evidence>
<gene>
    <name evidence="1" type="ORF">HLB23_26385</name>
</gene>
<dbReference type="RefSeq" id="WP_067517235.1">
    <property type="nucleotide sequence ID" value="NZ_JABELX010000010.1"/>
</dbReference>